<evidence type="ECO:0000256" key="2">
    <source>
        <dbReference type="ARBA" id="ARBA00022723"/>
    </source>
</evidence>
<keyword evidence="3" id="KW-0732">Signal</keyword>
<protein>
    <submittedName>
        <fullName evidence="4">Molybdate ABC transporter substrate-binding protein</fullName>
    </submittedName>
</protein>
<name>A0ABY2SF41_9HYPH</name>
<evidence type="ECO:0000313" key="5">
    <source>
        <dbReference type="Proteomes" id="UP000305202"/>
    </source>
</evidence>
<comment type="similarity">
    <text evidence="1">Belongs to the bacterial solute-binding protein ModA family.</text>
</comment>
<evidence type="ECO:0000256" key="1">
    <source>
        <dbReference type="ARBA" id="ARBA00009175"/>
    </source>
</evidence>
<gene>
    <name evidence="4" type="primary">modA</name>
    <name evidence="4" type="ORF">FCN80_21255</name>
</gene>
<dbReference type="PANTHER" id="PTHR30632:SF17">
    <property type="entry name" value="MOLYBDATE-BINDING PROTEIN MODA"/>
    <property type="match status" value="1"/>
</dbReference>
<dbReference type="Gene3D" id="3.40.190.10">
    <property type="entry name" value="Periplasmic binding protein-like II"/>
    <property type="match status" value="2"/>
</dbReference>
<dbReference type="PIRSF" id="PIRSF004846">
    <property type="entry name" value="ModA"/>
    <property type="match status" value="1"/>
</dbReference>
<dbReference type="Pfam" id="PF13531">
    <property type="entry name" value="SBP_bac_11"/>
    <property type="match status" value="1"/>
</dbReference>
<dbReference type="EMBL" id="SZPQ01000042">
    <property type="protein sequence ID" value="TKI03505.1"/>
    <property type="molecule type" value="Genomic_DNA"/>
</dbReference>
<evidence type="ECO:0000256" key="3">
    <source>
        <dbReference type="ARBA" id="ARBA00022729"/>
    </source>
</evidence>
<keyword evidence="2" id="KW-0479">Metal-binding</keyword>
<comment type="caution">
    <text evidence="4">The sequence shown here is derived from an EMBL/GenBank/DDBJ whole genome shotgun (WGS) entry which is preliminary data.</text>
</comment>
<reference evidence="4 5" key="1">
    <citation type="submission" date="2019-04" db="EMBL/GenBank/DDBJ databases">
        <authorList>
            <person name="Li M."/>
            <person name="Gao C."/>
        </authorList>
    </citation>
    <scope>NUCLEOTIDE SEQUENCE [LARGE SCALE GENOMIC DNA]</scope>
    <source>
        <strain evidence="4 5">BGMRC 2031</strain>
    </source>
</reference>
<dbReference type="RefSeq" id="WP_136992349.1">
    <property type="nucleotide sequence ID" value="NZ_SZPQ01000042.1"/>
</dbReference>
<dbReference type="PANTHER" id="PTHR30632">
    <property type="entry name" value="MOLYBDATE-BINDING PERIPLASMIC PROTEIN"/>
    <property type="match status" value="1"/>
</dbReference>
<dbReference type="Proteomes" id="UP000305202">
    <property type="component" value="Unassembled WGS sequence"/>
</dbReference>
<organism evidence="4 5">
    <name type="scientific">Martelella alba</name>
    <dbReference type="NCBI Taxonomy" id="2590451"/>
    <lineage>
        <taxon>Bacteria</taxon>
        <taxon>Pseudomonadati</taxon>
        <taxon>Pseudomonadota</taxon>
        <taxon>Alphaproteobacteria</taxon>
        <taxon>Hyphomicrobiales</taxon>
        <taxon>Aurantimonadaceae</taxon>
        <taxon>Martelella</taxon>
    </lineage>
</organism>
<proteinExistence type="inferred from homology"/>
<sequence length="264" mass="27640">MESGENRRRFTGALRRLAALAACLAAIGAISGFAAEPLHVYAGAALRPAIETLAERYRQETGQPVVVEYGGSGQMAARILATRAGDVFVAGAMPDIETLQRDGAVASSQPLAEHAAVLAVNKSARERITRFDDLAKPGVRIALGDPKAMALGRTAEEILSHSDKREAILANVVTRALTMSQLTMYVVNGDVDAAIIGPHDVMKNAGKLVAVPLPPNVYQPEVVGAAVLNSSVHPDDARRFVALLASPQGKAALANAGFPPLPAR</sequence>
<dbReference type="InterPro" id="IPR050682">
    <property type="entry name" value="ModA/WtpA"/>
</dbReference>
<keyword evidence="5" id="KW-1185">Reference proteome</keyword>
<dbReference type="InterPro" id="IPR005950">
    <property type="entry name" value="ModA"/>
</dbReference>
<accession>A0ABY2SF41</accession>
<evidence type="ECO:0000313" key="4">
    <source>
        <dbReference type="EMBL" id="TKI03505.1"/>
    </source>
</evidence>
<dbReference type="NCBIfam" id="TIGR01256">
    <property type="entry name" value="modA"/>
    <property type="match status" value="1"/>
</dbReference>
<dbReference type="SUPFAM" id="SSF53850">
    <property type="entry name" value="Periplasmic binding protein-like II"/>
    <property type="match status" value="1"/>
</dbReference>